<name>A0ACC1SVP1_9HYPO</name>
<sequence length="236" mass="26153">MPFPETAFTLEGGCKCKAVRFRAEVPAFAERAISPYKTPGRDLPDSELPRFPMSVVCHCNDCRAATSQIGASGMPTHAPTVSLSVASPGSDGDDTRTWTPWPEMSLSFSADKVEPLKRYESSPSRWRYFCGTCGSPVGYEVDPASLPAELNWPHVVVLWTGALDRSILEKDWVKPDHIMFTSLGIPWVRKQLKEGIEGVREHPFIFIDQQMNKEAIEAMLPLVGASGIDVNITIWE</sequence>
<protein>
    <submittedName>
        <fullName evidence="1">Uncharacterized protein</fullName>
    </submittedName>
</protein>
<proteinExistence type="predicted"/>
<accession>A0ACC1SVP1</accession>
<evidence type="ECO:0000313" key="1">
    <source>
        <dbReference type="EMBL" id="KAJ3547474.1"/>
    </source>
</evidence>
<comment type="caution">
    <text evidence="1">The sequence shown here is derived from an EMBL/GenBank/DDBJ whole genome shotgun (WGS) entry which is preliminary data.</text>
</comment>
<gene>
    <name evidence="1" type="ORF">NM208_g1498</name>
</gene>
<evidence type="ECO:0000313" key="2">
    <source>
        <dbReference type="Proteomes" id="UP001148629"/>
    </source>
</evidence>
<reference evidence="1" key="1">
    <citation type="submission" date="2022-08" db="EMBL/GenBank/DDBJ databases">
        <title>Genome Sequence of Fusarium decemcellulare.</title>
        <authorList>
            <person name="Buettner E."/>
        </authorList>
    </citation>
    <scope>NUCLEOTIDE SEQUENCE</scope>
    <source>
        <strain evidence="1">Babe19</strain>
    </source>
</reference>
<dbReference type="EMBL" id="JANRMS010000078">
    <property type="protein sequence ID" value="KAJ3547474.1"/>
    <property type="molecule type" value="Genomic_DNA"/>
</dbReference>
<organism evidence="1 2">
    <name type="scientific">Fusarium decemcellulare</name>
    <dbReference type="NCBI Taxonomy" id="57161"/>
    <lineage>
        <taxon>Eukaryota</taxon>
        <taxon>Fungi</taxon>
        <taxon>Dikarya</taxon>
        <taxon>Ascomycota</taxon>
        <taxon>Pezizomycotina</taxon>
        <taxon>Sordariomycetes</taxon>
        <taxon>Hypocreomycetidae</taxon>
        <taxon>Hypocreales</taxon>
        <taxon>Nectriaceae</taxon>
        <taxon>Fusarium</taxon>
        <taxon>Fusarium decemcellulare species complex</taxon>
    </lineage>
</organism>
<keyword evidence="2" id="KW-1185">Reference proteome</keyword>
<dbReference type="Proteomes" id="UP001148629">
    <property type="component" value="Unassembled WGS sequence"/>
</dbReference>